<evidence type="ECO:0000256" key="1">
    <source>
        <dbReference type="ARBA" id="ARBA00001938"/>
    </source>
</evidence>
<dbReference type="Pfam" id="PF00364">
    <property type="entry name" value="Biotin_lipoyl"/>
    <property type="match status" value="2"/>
</dbReference>
<keyword evidence="5 6" id="KW-0012">Acyltransferase</keyword>
<organism evidence="10 11">
    <name type="scientific">Lactococcus cremoris subsp. cremoris TIFN6</name>
    <dbReference type="NCBI Taxonomy" id="1234876"/>
    <lineage>
        <taxon>Bacteria</taxon>
        <taxon>Bacillati</taxon>
        <taxon>Bacillota</taxon>
        <taxon>Bacilli</taxon>
        <taxon>Lactobacillales</taxon>
        <taxon>Streptococcaceae</taxon>
        <taxon>Lactococcus</taxon>
        <taxon>Lactococcus cremoris subsp. cremoris</taxon>
    </lineage>
</organism>
<dbReference type="Pfam" id="PF00198">
    <property type="entry name" value="2-oxoacid_dh"/>
    <property type="match status" value="1"/>
</dbReference>
<keyword evidence="3 6" id="KW-0808">Transferase</keyword>
<reference evidence="10 11" key="1">
    <citation type="journal article" date="2013" name="ISME J.">
        <title>Multifactorial diversity sustains microbial community stability.</title>
        <authorList>
            <person name="Erkus O."/>
            <person name="de Jager V.C."/>
            <person name="Spus M."/>
            <person name="van Alen-Boerrigter I.J."/>
            <person name="van Rijswijck I.M."/>
            <person name="Hazelwood L."/>
            <person name="Janssen P.W."/>
            <person name="van Hijum S.A."/>
            <person name="Kleerebezem M."/>
            <person name="Smid E.J."/>
        </authorList>
    </citation>
    <scope>NUCLEOTIDE SEQUENCE [LARGE SCALE GENOMIC DNA]</scope>
    <source>
        <strain evidence="10 11">TIFN6</strain>
    </source>
</reference>
<dbReference type="PANTHER" id="PTHR43178">
    <property type="entry name" value="DIHYDROLIPOAMIDE ACETYLTRANSFERASE COMPONENT OF PYRUVATE DEHYDROGENASE COMPLEX"/>
    <property type="match status" value="1"/>
</dbReference>
<dbReference type="Proteomes" id="UP000015854">
    <property type="component" value="Unassembled WGS sequence"/>
</dbReference>
<feature type="compositionally biased region" description="Low complexity" evidence="7">
    <location>
        <begin position="281"/>
        <end position="290"/>
    </location>
</feature>
<feature type="compositionally biased region" description="Low complexity" evidence="7">
    <location>
        <begin position="198"/>
        <end position="221"/>
    </location>
</feature>
<feature type="domain" description="Lipoyl-binding" evidence="8">
    <location>
        <begin position="114"/>
        <end position="189"/>
    </location>
</feature>
<dbReference type="InterPro" id="IPR011053">
    <property type="entry name" value="Single_hybrid_motif"/>
</dbReference>
<dbReference type="GO" id="GO:0005737">
    <property type="term" value="C:cytoplasm"/>
    <property type="evidence" value="ECO:0007669"/>
    <property type="project" value="TreeGrafter"/>
</dbReference>
<dbReference type="Gene3D" id="4.10.320.10">
    <property type="entry name" value="E3-binding domain"/>
    <property type="match status" value="1"/>
</dbReference>
<dbReference type="AlphaFoldDB" id="T0TN80"/>
<proteinExistence type="inferred from homology"/>
<evidence type="ECO:0000256" key="5">
    <source>
        <dbReference type="ARBA" id="ARBA00023315"/>
    </source>
</evidence>
<dbReference type="SUPFAM" id="SSF51230">
    <property type="entry name" value="Single hybrid motif"/>
    <property type="match status" value="2"/>
</dbReference>
<dbReference type="PROSITE" id="PS51826">
    <property type="entry name" value="PSBD"/>
    <property type="match status" value="1"/>
</dbReference>
<feature type="domain" description="Peripheral subunit-binding (PSBD)" evidence="9">
    <location>
        <begin position="232"/>
        <end position="269"/>
    </location>
</feature>
<evidence type="ECO:0000256" key="3">
    <source>
        <dbReference type="ARBA" id="ARBA00022679"/>
    </source>
</evidence>
<evidence type="ECO:0000259" key="9">
    <source>
        <dbReference type="PROSITE" id="PS51826"/>
    </source>
</evidence>
<dbReference type="InterPro" id="IPR004167">
    <property type="entry name" value="PSBD"/>
</dbReference>
<dbReference type="InterPro" id="IPR036625">
    <property type="entry name" value="E3-bd_dom_sf"/>
</dbReference>
<dbReference type="FunFam" id="3.30.559.10:FF:000007">
    <property type="entry name" value="Dihydrolipoamide acetyltransferase component of pyruvate dehydrogenase complex"/>
    <property type="match status" value="1"/>
</dbReference>
<comment type="cofactor">
    <cofactor evidence="1 6">
        <name>(R)-lipoate</name>
        <dbReference type="ChEBI" id="CHEBI:83088"/>
    </cofactor>
</comment>
<comment type="caution">
    <text evidence="10">The sequence shown here is derived from an EMBL/GenBank/DDBJ whole genome shotgun (WGS) entry which is preliminary data.</text>
</comment>
<dbReference type="PROSITE" id="PS50968">
    <property type="entry name" value="BIOTINYL_LIPOYL"/>
    <property type="match status" value="2"/>
</dbReference>
<dbReference type="EC" id="2.3.1.-" evidence="6"/>
<protein>
    <recommendedName>
        <fullName evidence="6">Dihydrolipoamide acetyltransferase component of pyruvate dehydrogenase complex</fullName>
        <ecNumber evidence="6">2.3.1.-</ecNumber>
    </recommendedName>
</protein>
<dbReference type="GO" id="GO:0016407">
    <property type="term" value="F:acetyltransferase activity"/>
    <property type="evidence" value="ECO:0007669"/>
    <property type="project" value="TreeGrafter"/>
</dbReference>
<comment type="similarity">
    <text evidence="2 6">Belongs to the 2-oxoacid dehydrogenase family.</text>
</comment>
<feature type="region of interest" description="Disordered" evidence="7">
    <location>
        <begin position="190"/>
        <end position="230"/>
    </location>
</feature>
<accession>T0TN80</accession>
<evidence type="ECO:0000313" key="10">
    <source>
        <dbReference type="EMBL" id="EQC57133.1"/>
    </source>
</evidence>
<dbReference type="PATRIC" id="fig|1234876.3.peg.915"/>
<feature type="region of interest" description="Disordered" evidence="7">
    <location>
        <begin position="73"/>
        <end position="113"/>
    </location>
</feature>
<dbReference type="Gene3D" id="3.30.559.10">
    <property type="entry name" value="Chloramphenicol acetyltransferase-like domain"/>
    <property type="match status" value="1"/>
</dbReference>
<sequence length="539" mass="57254">MTEIFKMPDIGEGMHEGDIANWLVKVGDVVKEDDPIAEVQNDKLMQEILSPYSGTVTKLFVEEGTTVEVDSPLVEFDGDSSGTSAAAPSAQETASSDAPSAQETASSDAPSVNAQIFTMPDIGEGMHEGDIANWLVKVGDEIKEDDPVAEVQNDKLMQEILSPYSGKVTKLFVEAGTTVEVGAPLIEYNGNGESSSNPAPAASPAPIAEAPKAAAAPTDAPLTKTTSTGHILAMPSVRHYARKAGIDLTQVPATGRHGHTTLADVKAFESGSVAPIAPVAPESAPVAPAPKADKATEKAPTVKSVAGDRREAMNPTRKVVSKVMTAQHTHIPPVTNFDQVEVSKLVKHRAVFKEVAAKQDIKLTYLAYVAKALATTAHKFPEINASVDYDKQEIVYHEHVNLGIAVNAPTGLYVPVIHEAETKSILEIAKEIAELATATREGTLKPQQMQGSTITISNIGSARGSWFTPIINGSDVVILGLGSIVKEPIVNGEGEIVVGQNMKLSMTYDHRLIDGMLGQTSLNYLKSLLADPEFMLMEI</sequence>
<dbReference type="Gene3D" id="2.40.50.100">
    <property type="match status" value="2"/>
</dbReference>
<dbReference type="SUPFAM" id="SSF47005">
    <property type="entry name" value="Peripheral subunit-binding domain of 2-oxo acid dehydrogenase complex"/>
    <property type="match status" value="1"/>
</dbReference>
<dbReference type="Pfam" id="PF02817">
    <property type="entry name" value="E3_binding"/>
    <property type="match status" value="1"/>
</dbReference>
<keyword evidence="4 6" id="KW-0450">Lipoyl</keyword>
<evidence type="ECO:0000256" key="2">
    <source>
        <dbReference type="ARBA" id="ARBA00007317"/>
    </source>
</evidence>
<gene>
    <name evidence="10" type="ORF">LLT6_01475</name>
</gene>
<feature type="compositionally biased region" description="Polar residues" evidence="7">
    <location>
        <begin position="80"/>
        <end position="113"/>
    </location>
</feature>
<feature type="domain" description="Lipoyl-binding" evidence="8">
    <location>
        <begin position="2"/>
        <end position="77"/>
    </location>
</feature>
<evidence type="ECO:0000256" key="6">
    <source>
        <dbReference type="RuleBase" id="RU003423"/>
    </source>
</evidence>
<dbReference type="GO" id="GO:0031405">
    <property type="term" value="F:lipoic acid binding"/>
    <property type="evidence" value="ECO:0007669"/>
    <property type="project" value="TreeGrafter"/>
</dbReference>
<evidence type="ECO:0000256" key="4">
    <source>
        <dbReference type="ARBA" id="ARBA00022823"/>
    </source>
</evidence>
<dbReference type="InterPro" id="IPR001078">
    <property type="entry name" value="2-oxoacid_DH_actylTfrase"/>
</dbReference>
<dbReference type="InterPro" id="IPR050743">
    <property type="entry name" value="2-oxoacid_DH_E2_comp"/>
</dbReference>
<feature type="region of interest" description="Disordered" evidence="7">
    <location>
        <begin position="281"/>
        <end position="315"/>
    </location>
</feature>
<evidence type="ECO:0000259" key="8">
    <source>
        <dbReference type="PROSITE" id="PS50968"/>
    </source>
</evidence>
<dbReference type="InterPro" id="IPR000089">
    <property type="entry name" value="Biotin_lipoyl"/>
</dbReference>
<evidence type="ECO:0000256" key="7">
    <source>
        <dbReference type="SAM" id="MobiDB-lite"/>
    </source>
</evidence>
<evidence type="ECO:0000313" key="11">
    <source>
        <dbReference type="Proteomes" id="UP000015854"/>
    </source>
</evidence>
<dbReference type="EMBL" id="ATBB01000190">
    <property type="protein sequence ID" value="EQC57133.1"/>
    <property type="molecule type" value="Genomic_DNA"/>
</dbReference>
<name>T0TN80_LACLC</name>
<dbReference type="SUPFAM" id="SSF52777">
    <property type="entry name" value="CoA-dependent acyltransferases"/>
    <property type="match status" value="1"/>
</dbReference>
<dbReference type="CDD" id="cd06849">
    <property type="entry name" value="lipoyl_domain"/>
    <property type="match status" value="2"/>
</dbReference>
<dbReference type="PANTHER" id="PTHR43178:SF5">
    <property type="entry name" value="LIPOAMIDE ACYLTRANSFERASE COMPONENT OF BRANCHED-CHAIN ALPHA-KETO ACID DEHYDROGENASE COMPLEX, MITOCHONDRIAL"/>
    <property type="match status" value="1"/>
</dbReference>
<dbReference type="InterPro" id="IPR023213">
    <property type="entry name" value="CAT-like_dom_sf"/>
</dbReference>